<comment type="similarity">
    <text evidence="1">Belongs to the polyphosphate kinase 2 (PPK2) family. Class I subfamily.</text>
</comment>
<dbReference type="InterPro" id="IPR022488">
    <property type="entry name" value="PPK2-related"/>
</dbReference>
<evidence type="ECO:0000256" key="3">
    <source>
        <dbReference type="ARBA" id="ARBA00022777"/>
    </source>
</evidence>
<dbReference type="PANTHER" id="PTHR34383:SF3">
    <property type="entry name" value="POLYPHOSPHATE:AMP PHOSPHOTRANSFERASE"/>
    <property type="match status" value="1"/>
</dbReference>
<keyword evidence="6" id="KW-1185">Reference proteome</keyword>
<accession>A0A1I2EIY1</accession>
<dbReference type="Pfam" id="PF03976">
    <property type="entry name" value="PPK2"/>
    <property type="match status" value="1"/>
</dbReference>
<dbReference type="InterPro" id="IPR016898">
    <property type="entry name" value="Polyphosphate_phosphotransfera"/>
</dbReference>
<dbReference type="STRING" id="1003.SAMN04488541_101033"/>
<sequence length="242" mass="28711">MQKLSAISTRAPKEADKEAIKEKTKVLLEKIRTYQRSMYAQAKHSLLVILQGVDASGKDGAIAKVFTGVNPLGCRVYAFKAPTAVELSYDFLWRVHQQVPAKGMMQVFNRSHYEDILVPKIEGWLSEEQIRERYHFINVFERLLKHNDTHILKLYLHISPEEQKERLMERLTNPKKYWKHNDGDWQTVKKWDNFMNVYEEIFEKCNEIPWHIIPSDQNWYKEYLIAEKIVQTFEKMDLGDNH</sequence>
<dbReference type="Proteomes" id="UP000199513">
    <property type="component" value="Unassembled WGS sequence"/>
</dbReference>
<dbReference type="EMBL" id="FONY01000010">
    <property type="protein sequence ID" value="SFE92486.1"/>
    <property type="molecule type" value="Genomic_DNA"/>
</dbReference>
<dbReference type="AlphaFoldDB" id="A0A1I2EIY1"/>
<dbReference type="InterPro" id="IPR022300">
    <property type="entry name" value="PPK2-rel_1"/>
</dbReference>
<proteinExistence type="inferred from homology"/>
<name>A0A1I2EIY1_9BACT</name>
<dbReference type="Gene3D" id="3.40.50.300">
    <property type="entry name" value="P-loop containing nucleotide triphosphate hydrolases"/>
    <property type="match status" value="1"/>
</dbReference>
<dbReference type="SUPFAM" id="SSF52540">
    <property type="entry name" value="P-loop containing nucleoside triphosphate hydrolases"/>
    <property type="match status" value="1"/>
</dbReference>
<evidence type="ECO:0000259" key="4">
    <source>
        <dbReference type="Pfam" id="PF03976"/>
    </source>
</evidence>
<evidence type="ECO:0000313" key="5">
    <source>
        <dbReference type="EMBL" id="SFE92486.1"/>
    </source>
</evidence>
<dbReference type="PIRSF" id="PIRSF028756">
    <property type="entry name" value="PPK2_prd"/>
    <property type="match status" value="1"/>
</dbReference>
<dbReference type="InterPro" id="IPR027417">
    <property type="entry name" value="P-loop_NTPase"/>
</dbReference>
<protein>
    <submittedName>
        <fullName evidence="5">Polyphosphate:nucleotide phosphotransferase, PPK2 family</fullName>
    </submittedName>
</protein>
<dbReference type="PANTHER" id="PTHR34383">
    <property type="entry name" value="POLYPHOSPHATE:AMP PHOSPHOTRANSFERASE-RELATED"/>
    <property type="match status" value="1"/>
</dbReference>
<dbReference type="NCBIfam" id="TIGR03709">
    <property type="entry name" value="PPK2_rel_1"/>
    <property type="match status" value="1"/>
</dbReference>
<keyword evidence="3" id="KW-0418">Kinase</keyword>
<organism evidence="5 6">
    <name type="scientific">Thermoflexibacter ruber</name>
    <dbReference type="NCBI Taxonomy" id="1003"/>
    <lineage>
        <taxon>Bacteria</taxon>
        <taxon>Pseudomonadati</taxon>
        <taxon>Bacteroidota</taxon>
        <taxon>Cytophagia</taxon>
        <taxon>Cytophagales</taxon>
        <taxon>Thermoflexibacteraceae</taxon>
        <taxon>Thermoflexibacter</taxon>
    </lineage>
</organism>
<dbReference type="GO" id="GO:0006797">
    <property type="term" value="P:polyphosphate metabolic process"/>
    <property type="evidence" value="ECO:0007669"/>
    <property type="project" value="InterPro"/>
</dbReference>
<dbReference type="OrthoDB" id="9775224at2"/>
<keyword evidence="2 5" id="KW-0808">Transferase</keyword>
<feature type="domain" description="Polyphosphate kinase-2-related" evidence="4">
    <location>
        <begin position="16"/>
        <end position="237"/>
    </location>
</feature>
<gene>
    <name evidence="5" type="ORF">SAMN04488541_101033</name>
</gene>
<evidence type="ECO:0000313" key="6">
    <source>
        <dbReference type="Proteomes" id="UP000199513"/>
    </source>
</evidence>
<reference evidence="6" key="1">
    <citation type="submission" date="2016-10" db="EMBL/GenBank/DDBJ databases">
        <authorList>
            <person name="Varghese N."/>
            <person name="Submissions S."/>
        </authorList>
    </citation>
    <scope>NUCLEOTIDE SEQUENCE [LARGE SCALE GENOMIC DNA]</scope>
    <source>
        <strain>GEY</strain>
        <strain evidence="6">DSM 9560</strain>
    </source>
</reference>
<dbReference type="GO" id="GO:0008976">
    <property type="term" value="F:polyphosphate kinase activity"/>
    <property type="evidence" value="ECO:0007669"/>
    <property type="project" value="InterPro"/>
</dbReference>
<evidence type="ECO:0000256" key="1">
    <source>
        <dbReference type="ARBA" id="ARBA00009924"/>
    </source>
</evidence>
<dbReference type="RefSeq" id="WP_091542441.1">
    <property type="nucleotide sequence ID" value="NZ_FONY01000010.1"/>
</dbReference>
<evidence type="ECO:0000256" key="2">
    <source>
        <dbReference type="ARBA" id="ARBA00022679"/>
    </source>
</evidence>